<protein>
    <submittedName>
        <fullName evidence="1">Uncharacterized protein</fullName>
    </submittedName>
</protein>
<proteinExistence type="predicted"/>
<dbReference type="Proteomes" id="UP000076798">
    <property type="component" value="Unassembled WGS sequence"/>
</dbReference>
<evidence type="ECO:0000313" key="2">
    <source>
        <dbReference type="Proteomes" id="UP000076798"/>
    </source>
</evidence>
<gene>
    <name evidence="1" type="ORF">SISSUDRAFT_1056389</name>
</gene>
<evidence type="ECO:0000313" key="1">
    <source>
        <dbReference type="EMBL" id="KZT31651.1"/>
    </source>
</evidence>
<dbReference type="EMBL" id="KV428501">
    <property type="protein sequence ID" value="KZT31651.1"/>
    <property type="molecule type" value="Genomic_DNA"/>
</dbReference>
<sequence length="98" mass="10955">MVVRGQNPRIVECWMDAVQEHAAVRCPQKRRETDAYVGREEVLEVFRNGDDEDPMEEVDENAELDEESAGLDLIAEASDPNLLDRAVASFSYGEIAGD</sequence>
<dbReference type="AlphaFoldDB" id="A0A165WYF9"/>
<accession>A0A165WYF9</accession>
<reference evidence="1 2" key="1">
    <citation type="journal article" date="2016" name="Mol. Biol. Evol.">
        <title>Comparative Genomics of Early-Diverging Mushroom-Forming Fungi Provides Insights into the Origins of Lignocellulose Decay Capabilities.</title>
        <authorList>
            <person name="Nagy L.G."/>
            <person name="Riley R."/>
            <person name="Tritt A."/>
            <person name="Adam C."/>
            <person name="Daum C."/>
            <person name="Floudas D."/>
            <person name="Sun H."/>
            <person name="Yadav J.S."/>
            <person name="Pangilinan J."/>
            <person name="Larsson K.H."/>
            <person name="Matsuura K."/>
            <person name="Barry K."/>
            <person name="Labutti K."/>
            <person name="Kuo R."/>
            <person name="Ohm R.A."/>
            <person name="Bhattacharya S.S."/>
            <person name="Shirouzu T."/>
            <person name="Yoshinaga Y."/>
            <person name="Martin F.M."/>
            <person name="Grigoriev I.V."/>
            <person name="Hibbett D.S."/>
        </authorList>
    </citation>
    <scope>NUCLEOTIDE SEQUENCE [LARGE SCALE GENOMIC DNA]</scope>
    <source>
        <strain evidence="1 2">HHB10207 ss-3</strain>
    </source>
</reference>
<name>A0A165WYF9_9AGAM</name>
<organism evidence="1 2">
    <name type="scientific">Sistotremastrum suecicum HHB10207 ss-3</name>
    <dbReference type="NCBI Taxonomy" id="1314776"/>
    <lineage>
        <taxon>Eukaryota</taxon>
        <taxon>Fungi</taxon>
        <taxon>Dikarya</taxon>
        <taxon>Basidiomycota</taxon>
        <taxon>Agaricomycotina</taxon>
        <taxon>Agaricomycetes</taxon>
        <taxon>Sistotremastrales</taxon>
        <taxon>Sistotremastraceae</taxon>
        <taxon>Sistotremastrum</taxon>
    </lineage>
</organism>
<keyword evidence="2" id="KW-1185">Reference proteome</keyword>